<dbReference type="InterPro" id="IPR011332">
    <property type="entry name" value="Ribosomal_zn-bd"/>
</dbReference>
<dbReference type="InterPro" id="IPR038584">
    <property type="entry name" value="Ribosomal_bL33_sf"/>
</dbReference>
<reference evidence="6" key="1">
    <citation type="submission" date="2022-02" db="EMBL/GenBank/DDBJ databases">
        <title>Halalkalibacter sp. nov. isolated from Lonar Lake, India.</title>
        <authorList>
            <person name="Joshi A."/>
            <person name="Thite S."/>
            <person name="Lodha T."/>
        </authorList>
    </citation>
    <scope>NUCLEOTIDE SEQUENCE</scope>
    <source>
        <strain evidence="6">MEB205</strain>
    </source>
</reference>
<name>A0A9X2CVL3_9BACI</name>
<evidence type="ECO:0000256" key="3">
    <source>
        <dbReference type="ARBA" id="ARBA00023274"/>
    </source>
</evidence>
<dbReference type="AlphaFoldDB" id="A0A9X2CVL3"/>
<comment type="caution">
    <text evidence="6">The sequence shown here is derived from an EMBL/GenBank/DDBJ whole genome shotgun (WGS) entry which is preliminary data.</text>
</comment>
<evidence type="ECO:0000256" key="4">
    <source>
        <dbReference type="ARBA" id="ARBA00035176"/>
    </source>
</evidence>
<accession>A0A9X2CVL3</accession>
<dbReference type="EMBL" id="JAKRYL010000023">
    <property type="protein sequence ID" value="MCL7749104.1"/>
    <property type="molecule type" value="Genomic_DNA"/>
</dbReference>
<comment type="similarity">
    <text evidence="1 5">Belongs to the bacterial ribosomal protein bL33 family.</text>
</comment>
<keyword evidence="3 5" id="KW-0687">Ribonucleoprotein</keyword>
<evidence type="ECO:0000313" key="6">
    <source>
        <dbReference type="EMBL" id="MCL7749104.1"/>
    </source>
</evidence>
<evidence type="ECO:0000313" key="7">
    <source>
        <dbReference type="Proteomes" id="UP001139150"/>
    </source>
</evidence>
<keyword evidence="7" id="KW-1185">Reference proteome</keyword>
<dbReference type="GO" id="GO:0006412">
    <property type="term" value="P:translation"/>
    <property type="evidence" value="ECO:0007669"/>
    <property type="project" value="UniProtKB-UniRule"/>
</dbReference>
<dbReference type="GO" id="GO:0003735">
    <property type="term" value="F:structural constituent of ribosome"/>
    <property type="evidence" value="ECO:0007669"/>
    <property type="project" value="InterPro"/>
</dbReference>
<dbReference type="InterPro" id="IPR018264">
    <property type="entry name" value="Ribosomal_bL33_CS"/>
</dbReference>
<dbReference type="Pfam" id="PF00471">
    <property type="entry name" value="Ribosomal_L33"/>
    <property type="match status" value="1"/>
</dbReference>
<evidence type="ECO:0000256" key="5">
    <source>
        <dbReference type="HAMAP-Rule" id="MF_00294"/>
    </source>
</evidence>
<dbReference type="GO" id="GO:0005840">
    <property type="term" value="C:ribosome"/>
    <property type="evidence" value="ECO:0007669"/>
    <property type="project" value="UniProtKB-KW"/>
</dbReference>
<dbReference type="PANTHER" id="PTHR43168">
    <property type="entry name" value="50S RIBOSOMAL PROTEIN L33, CHLOROPLASTIC"/>
    <property type="match status" value="1"/>
</dbReference>
<dbReference type="SUPFAM" id="SSF57829">
    <property type="entry name" value="Zn-binding ribosomal proteins"/>
    <property type="match status" value="1"/>
</dbReference>
<sequence>MRTKVVLACEVCQSRNYVTEKNKQSHSNRIEMKKFCKTCQEHTLHRETK</sequence>
<dbReference type="Gene3D" id="2.20.28.120">
    <property type="entry name" value="Ribosomal protein L33"/>
    <property type="match status" value="1"/>
</dbReference>
<dbReference type="InterPro" id="IPR001705">
    <property type="entry name" value="Ribosomal_bL33"/>
</dbReference>
<organism evidence="6 7">
    <name type="scientific">Halalkalibacter alkaliphilus</name>
    <dbReference type="NCBI Taxonomy" id="2917993"/>
    <lineage>
        <taxon>Bacteria</taxon>
        <taxon>Bacillati</taxon>
        <taxon>Bacillota</taxon>
        <taxon>Bacilli</taxon>
        <taxon>Bacillales</taxon>
        <taxon>Bacillaceae</taxon>
        <taxon>Halalkalibacter</taxon>
    </lineage>
</organism>
<dbReference type="HAMAP" id="MF_00294">
    <property type="entry name" value="Ribosomal_bL33"/>
    <property type="match status" value="1"/>
</dbReference>
<dbReference type="PANTHER" id="PTHR43168:SF2">
    <property type="entry name" value="LARGE RIBOSOMAL SUBUNIT PROTEIN BL33C"/>
    <property type="match status" value="1"/>
</dbReference>
<dbReference type="NCBIfam" id="TIGR01023">
    <property type="entry name" value="rpmG_bact"/>
    <property type="match status" value="1"/>
</dbReference>
<dbReference type="NCBIfam" id="NF001860">
    <property type="entry name" value="PRK00595.1"/>
    <property type="match status" value="1"/>
</dbReference>
<keyword evidence="2 5" id="KW-0689">Ribosomal protein</keyword>
<protein>
    <recommendedName>
        <fullName evidence="4 5">Large ribosomal subunit protein bL33</fullName>
    </recommendedName>
</protein>
<dbReference type="Proteomes" id="UP001139150">
    <property type="component" value="Unassembled WGS sequence"/>
</dbReference>
<dbReference type="GO" id="GO:0005737">
    <property type="term" value="C:cytoplasm"/>
    <property type="evidence" value="ECO:0007669"/>
    <property type="project" value="UniProtKB-ARBA"/>
</dbReference>
<evidence type="ECO:0000256" key="1">
    <source>
        <dbReference type="ARBA" id="ARBA00007596"/>
    </source>
</evidence>
<proteinExistence type="inferred from homology"/>
<evidence type="ECO:0000256" key="2">
    <source>
        <dbReference type="ARBA" id="ARBA00022980"/>
    </source>
</evidence>
<gene>
    <name evidence="5 6" type="primary">rpmG</name>
    <name evidence="6" type="ORF">MF646_18445</name>
</gene>
<dbReference type="NCBIfam" id="NF001764">
    <property type="entry name" value="PRK00504.1"/>
    <property type="match status" value="1"/>
</dbReference>
<dbReference type="GO" id="GO:1990904">
    <property type="term" value="C:ribonucleoprotein complex"/>
    <property type="evidence" value="ECO:0007669"/>
    <property type="project" value="UniProtKB-KW"/>
</dbReference>
<dbReference type="RefSeq" id="WP_250097971.1">
    <property type="nucleotide sequence ID" value="NZ_JAKRYL010000023.1"/>
</dbReference>
<dbReference type="PROSITE" id="PS00582">
    <property type="entry name" value="RIBOSOMAL_L33"/>
    <property type="match status" value="1"/>
</dbReference>